<dbReference type="RefSeq" id="WP_165493268.1">
    <property type="nucleotide sequence ID" value="NZ_BAABKJ010000013.1"/>
</dbReference>
<evidence type="ECO:0000313" key="3">
    <source>
        <dbReference type="Proteomes" id="UP000243468"/>
    </source>
</evidence>
<dbReference type="Proteomes" id="UP000243468">
    <property type="component" value="Unassembled WGS sequence"/>
</dbReference>
<proteinExistence type="predicted"/>
<gene>
    <name evidence="2" type="ORF">SAMN05421732_11382</name>
</gene>
<feature type="compositionally biased region" description="Basic and acidic residues" evidence="1">
    <location>
        <begin position="21"/>
        <end position="32"/>
    </location>
</feature>
<evidence type="ECO:0000313" key="2">
    <source>
        <dbReference type="EMBL" id="SDC79650.1"/>
    </source>
</evidence>
<sequence length="57" mass="6643">MNKQDLIKSISRKQNSSSLGKTDDRKDKKDQQEGETSMLEDVRPEVVENYWSITQLD</sequence>
<feature type="region of interest" description="Disordered" evidence="1">
    <location>
        <begin position="1"/>
        <end position="43"/>
    </location>
</feature>
<accession>A0A1G6PHD7</accession>
<dbReference type="STRING" id="1226327.SAMN05421732_11382"/>
<protein>
    <submittedName>
        <fullName evidence="2">Uncharacterized protein</fullName>
    </submittedName>
</protein>
<keyword evidence="3" id="KW-1185">Reference proteome</keyword>
<dbReference type="AlphaFoldDB" id="A0A1G6PHD7"/>
<name>A0A1G6PHD7_9GAMM</name>
<organism evidence="2 3">
    <name type="scientific">Acinetobacter kookii</name>
    <dbReference type="NCBI Taxonomy" id="1226327"/>
    <lineage>
        <taxon>Bacteria</taxon>
        <taxon>Pseudomonadati</taxon>
        <taxon>Pseudomonadota</taxon>
        <taxon>Gammaproteobacteria</taxon>
        <taxon>Moraxellales</taxon>
        <taxon>Moraxellaceae</taxon>
        <taxon>Acinetobacter</taxon>
    </lineage>
</organism>
<reference evidence="3" key="1">
    <citation type="submission" date="2016-09" db="EMBL/GenBank/DDBJ databases">
        <authorList>
            <person name="Varghese N."/>
            <person name="Submissions S."/>
        </authorList>
    </citation>
    <scope>NUCLEOTIDE SEQUENCE [LARGE SCALE GENOMIC DNA]</scope>
    <source>
        <strain evidence="3">ANC 4667</strain>
    </source>
</reference>
<evidence type="ECO:0000256" key="1">
    <source>
        <dbReference type="SAM" id="MobiDB-lite"/>
    </source>
</evidence>
<dbReference type="EMBL" id="FMYO01000013">
    <property type="protein sequence ID" value="SDC79650.1"/>
    <property type="molecule type" value="Genomic_DNA"/>
</dbReference>